<reference evidence="4 7" key="3">
    <citation type="submission" date="2018-07" db="EMBL/GenBank/DDBJ databases">
        <title>Leeuwenhoekiella genomics.</title>
        <authorList>
            <person name="Tahon G."/>
            <person name="Willems A."/>
        </authorList>
    </citation>
    <scope>NUCLEOTIDE SEQUENCE [LARGE SCALE GENOMIC DNA]</scope>
    <source>
        <strain evidence="4 7">LMG 24856</strain>
    </source>
</reference>
<dbReference type="Gene3D" id="3.40.50.1820">
    <property type="entry name" value="alpha/beta hydrolase"/>
    <property type="match status" value="1"/>
</dbReference>
<dbReference type="OrthoDB" id="9812921at2"/>
<evidence type="ECO:0000313" key="6">
    <source>
        <dbReference type="Proteomes" id="UP000184240"/>
    </source>
</evidence>
<reference evidence="6" key="1">
    <citation type="submission" date="2016-11" db="EMBL/GenBank/DDBJ databases">
        <authorList>
            <person name="Varghese N."/>
            <person name="Submissions S."/>
        </authorList>
    </citation>
    <scope>NUCLEOTIDE SEQUENCE [LARGE SCALE GENOMIC DNA]</scope>
    <source>
        <strain evidence="6">DSM 19859</strain>
    </source>
</reference>
<dbReference type="STRING" id="573501.SAMN04487999_0434"/>
<protein>
    <submittedName>
        <fullName evidence="5">Dipeptidyl-peptidase-4</fullName>
    </submittedName>
</protein>
<dbReference type="InterPro" id="IPR050278">
    <property type="entry name" value="Serine_Prot_S9B/DPPIV"/>
</dbReference>
<dbReference type="Proteomes" id="UP000184240">
    <property type="component" value="Unassembled WGS sequence"/>
</dbReference>
<evidence type="ECO:0000313" key="4">
    <source>
        <dbReference type="EMBL" id="RXG28580.1"/>
    </source>
</evidence>
<dbReference type="RefSeq" id="WP_072979887.1">
    <property type="nucleotide sequence ID" value="NZ_FQXT01000001.1"/>
</dbReference>
<dbReference type="AlphaFoldDB" id="A0A1M5TRM4"/>
<dbReference type="Pfam" id="PF00326">
    <property type="entry name" value="Peptidase_S9"/>
    <property type="match status" value="1"/>
</dbReference>
<dbReference type="Gene3D" id="2.140.10.30">
    <property type="entry name" value="Dipeptidylpeptidase IV, N-terminal domain"/>
    <property type="match status" value="1"/>
</dbReference>
<accession>A0A1M5TRM4</accession>
<feature type="signal peptide" evidence="1">
    <location>
        <begin position="1"/>
        <end position="22"/>
    </location>
</feature>
<evidence type="ECO:0000256" key="1">
    <source>
        <dbReference type="SAM" id="SignalP"/>
    </source>
</evidence>
<dbReference type="EMBL" id="FQXT01000001">
    <property type="protein sequence ID" value="SHH53331.1"/>
    <property type="molecule type" value="Genomic_DNA"/>
</dbReference>
<dbReference type="InterPro" id="IPR002469">
    <property type="entry name" value="Peptidase_S9B_N"/>
</dbReference>
<keyword evidence="1" id="KW-0732">Signal</keyword>
<reference evidence="5" key="2">
    <citation type="submission" date="2016-11" db="EMBL/GenBank/DDBJ databases">
        <authorList>
            <person name="Jaros S."/>
            <person name="Januszkiewicz K."/>
            <person name="Wedrychowicz H."/>
        </authorList>
    </citation>
    <scope>NUCLEOTIDE SEQUENCE [LARGE SCALE GENOMIC DNA]</scope>
    <source>
        <strain evidence="5">DSM 19859</strain>
    </source>
</reference>
<dbReference type="EMBL" id="QOVN01000004">
    <property type="protein sequence ID" value="RXG28580.1"/>
    <property type="molecule type" value="Genomic_DNA"/>
</dbReference>
<dbReference type="GO" id="GO:0008239">
    <property type="term" value="F:dipeptidyl-peptidase activity"/>
    <property type="evidence" value="ECO:0007669"/>
    <property type="project" value="TreeGrafter"/>
</dbReference>
<feature type="domain" description="Dipeptidylpeptidase IV N-terminal" evidence="3">
    <location>
        <begin position="104"/>
        <end position="460"/>
    </location>
</feature>
<organism evidence="5 6">
    <name type="scientific">Leeuwenhoekiella palythoae</name>
    <dbReference type="NCBI Taxonomy" id="573501"/>
    <lineage>
        <taxon>Bacteria</taxon>
        <taxon>Pseudomonadati</taxon>
        <taxon>Bacteroidota</taxon>
        <taxon>Flavobacteriia</taxon>
        <taxon>Flavobacteriales</taxon>
        <taxon>Flavobacteriaceae</taxon>
        <taxon>Leeuwenhoekiella</taxon>
    </lineage>
</organism>
<sequence>MKAIKLGLLCLFTIAVNSTTNAQDASQLTLDRIYSSEFRGESARAISWIDDGDAFVTIEQTEDGQDQLIKYASKSNAQEVFLSAAALTPSGEDQALQIADFSLSNDESKVLIFTNTSRVWRSNTKGDYWVYDLDTKSLKQLGAALPSSSLMFAKFSDSNENVAYVSGFNLYEENFKTGEVTQLTTDGTGDIINGTFDWVYEEEFGARDGFRWNPDGKHIAYWQLDASEIGTFYMINTTDSVYAKPIPLQYPKVGYDPSSTKVGIVNTKTKETTWIPVPGDPIQHYLPALQWIDEDLLLIQQLNRKQNTLKIYTYVPSSKALKEVYTETEETWVDLDYPDVSANQWGKNDLLLTPDKSEFLRMTENDAWRHIYKVSLETGKRTLLTPGDYDVAAFYTATAKEVFFSASPEDPAQRYLFSTSLKGKGTPKRLTPEEFEGINTYQIAPNGKYAIHSHTSVDEPTTVRLISLPNHKTIKVLVDNADLKEKLSSLALPATEFFQVETEDGILVEGRITKPVGFDESQEYPVLFHVYGEPWGQMATDNFIGLYDIFLAQQGFVIINMDNRGTPSLKGSAWRKSIYRKVGVVNSRDQAMATKALLEKWSFLDEDRVSVWGWSGGGSMTLNLLFRYPEIYQTGMAVAAVANQLFYDNVYQERYMGLPQENLEDFIEGSPVTYAKNLEGNLLVVHGTGDDNVHYQNMEYLVNELIKQNKQFTMMSYPNRSHGIYEGMNTRRHLYTLLTNYLFEHNKK</sequence>
<name>A0A1M5TRM4_9FLAO</name>
<dbReference type="SUPFAM" id="SSF53474">
    <property type="entry name" value="alpha/beta-Hydrolases"/>
    <property type="match status" value="1"/>
</dbReference>
<dbReference type="SUPFAM" id="SSF82171">
    <property type="entry name" value="DPP6 N-terminal domain-like"/>
    <property type="match status" value="1"/>
</dbReference>
<dbReference type="InterPro" id="IPR029058">
    <property type="entry name" value="AB_hydrolase_fold"/>
</dbReference>
<feature type="domain" description="Peptidase S9 prolyl oligopeptidase catalytic" evidence="2">
    <location>
        <begin position="550"/>
        <end position="745"/>
    </location>
</feature>
<dbReference type="Proteomes" id="UP000290037">
    <property type="component" value="Unassembled WGS sequence"/>
</dbReference>
<evidence type="ECO:0000313" key="7">
    <source>
        <dbReference type="Proteomes" id="UP000290037"/>
    </source>
</evidence>
<dbReference type="Pfam" id="PF00930">
    <property type="entry name" value="DPPIV_N"/>
    <property type="match status" value="1"/>
</dbReference>
<proteinExistence type="predicted"/>
<dbReference type="GO" id="GO:0008236">
    <property type="term" value="F:serine-type peptidase activity"/>
    <property type="evidence" value="ECO:0007669"/>
    <property type="project" value="InterPro"/>
</dbReference>
<evidence type="ECO:0000259" key="3">
    <source>
        <dbReference type="Pfam" id="PF00930"/>
    </source>
</evidence>
<evidence type="ECO:0000259" key="2">
    <source>
        <dbReference type="Pfam" id="PF00326"/>
    </source>
</evidence>
<dbReference type="PANTHER" id="PTHR11731:SF193">
    <property type="entry name" value="DIPEPTIDYL PEPTIDASE 9"/>
    <property type="match status" value="1"/>
</dbReference>
<gene>
    <name evidence="4" type="ORF">DSM01_2041</name>
    <name evidence="5" type="ORF">SAMN04487999_0434</name>
</gene>
<keyword evidence="7" id="KW-1185">Reference proteome</keyword>
<feature type="chain" id="PRO_5013087471" evidence="1">
    <location>
        <begin position="23"/>
        <end position="748"/>
    </location>
</feature>
<evidence type="ECO:0000313" key="5">
    <source>
        <dbReference type="EMBL" id="SHH53331.1"/>
    </source>
</evidence>
<dbReference type="InterPro" id="IPR001375">
    <property type="entry name" value="Peptidase_S9_cat"/>
</dbReference>
<dbReference type="PANTHER" id="PTHR11731">
    <property type="entry name" value="PROTEASE FAMILY S9B,C DIPEPTIDYL-PEPTIDASE IV-RELATED"/>
    <property type="match status" value="1"/>
</dbReference>
<dbReference type="GO" id="GO:0006508">
    <property type="term" value="P:proteolysis"/>
    <property type="evidence" value="ECO:0007669"/>
    <property type="project" value="InterPro"/>
</dbReference>